<dbReference type="AlphaFoldDB" id="A0A098S9S5"/>
<name>A0A098S9S5_9BACT</name>
<evidence type="ECO:0008006" key="4">
    <source>
        <dbReference type="Google" id="ProtNLM"/>
    </source>
</evidence>
<comment type="caution">
    <text evidence="2">The sequence shown here is derived from an EMBL/GenBank/DDBJ whole genome shotgun (WGS) entry which is preliminary data.</text>
</comment>
<accession>A0A098S9S5</accession>
<dbReference type="STRING" id="1524460.IX84_11845"/>
<proteinExistence type="predicted"/>
<dbReference type="OrthoDB" id="619917at2"/>
<dbReference type="Proteomes" id="UP000029736">
    <property type="component" value="Unassembled WGS sequence"/>
</dbReference>
<gene>
    <name evidence="2" type="ORF">IX84_11845</name>
</gene>
<evidence type="ECO:0000313" key="2">
    <source>
        <dbReference type="EMBL" id="KGE87822.1"/>
    </source>
</evidence>
<protein>
    <recommendedName>
        <fullName evidence="4">Outer membrane protein beta-barrel domain-containing protein</fullName>
    </recommendedName>
</protein>
<evidence type="ECO:0000256" key="1">
    <source>
        <dbReference type="SAM" id="MobiDB-lite"/>
    </source>
</evidence>
<organism evidence="2 3">
    <name type="scientific">Phaeodactylibacter xiamenensis</name>
    <dbReference type="NCBI Taxonomy" id="1524460"/>
    <lineage>
        <taxon>Bacteria</taxon>
        <taxon>Pseudomonadati</taxon>
        <taxon>Bacteroidota</taxon>
        <taxon>Saprospiria</taxon>
        <taxon>Saprospirales</taxon>
        <taxon>Haliscomenobacteraceae</taxon>
        <taxon>Phaeodactylibacter</taxon>
    </lineage>
</organism>
<dbReference type="RefSeq" id="WP_044220339.1">
    <property type="nucleotide sequence ID" value="NZ_JBKAGJ010000055.1"/>
</dbReference>
<evidence type="ECO:0000313" key="3">
    <source>
        <dbReference type="Proteomes" id="UP000029736"/>
    </source>
</evidence>
<sequence length="464" mass="51367">MNRQHPLDDAFRDKLQDLTTETPMHLWEQIDQKRNWKHRFLNQIRHYRPFATVLASMAAAGVALLLWNNQQPTLTAFPVLATPHQPQVALRAAASPSVTKTIEQHKETESTAFANTSRPAARSPQSTLNISDEPSVIAVPKATVAQSAAITTQQSTQPLASAVLDYSKTEANPLATAEQTTLAVSASVLPKPAHEAALPGIAAVYEREQKAVLPALFNPEPKCAQFGNGNWGIYVDLMVSPDLAFSDLEARNANFEDYAKSRRETESFVFAYSGGVRLSLEAANGLAFRTGINYSQVNEKFTYFNGTERREITEPVRDNQGNIIGYDTIVTVGERYKVSRNTYRMLDIPFIVGYEMDMGKFGLSVNGGAYLNLLFRQSGDFLSPETLTPTPLNPEDPNTVSVFKRQAGVGYYGSVALTYATKSGLELLIEPHFKMFPNSVTQDQFAVQQRHMNAGIFMGIRKHL</sequence>
<dbReference type="EMBL" id="JPOS01000029">
    <property type="protein sequence ID" value="KGE87822.1"/>
    <property type="molecule type" value="Genomic_DNA"/>
</dbReference>
<feature type="compositionally biased region" description="Polar residues" evidence="1">
    <location>
        <begin position="110"/>
        <end position="128"/>
    </location>
</feature>
<reference evidence="2 3" key="1">
    <citation type="journal article" date="2014" name="Int. J. Syst. Evol. Microbiol.">
        <title>Phaeodactylibacter xiamenensis gen. nov., sp. nov., a member of the family Saprospiraceae isolated from the marine alga Phaeodactylum tricornutum.</title>
        <authorList>
            <person name="Chen Z.Jr."/>
            <person name="Lei X."/>
            <person name="Lai Q."/>
            <person name="Li Y."/>
            <person name="Zhang B."/>
            <person name="Zhang J."/>
            <person name="Zhang H."/>
            <person name="Yang L."/>
            <person name="Zheng W."/>
            <person name="Tian Y."/>
            <person name="Yu Z."/>
            <person name="Xu H.Jr."/>
            <person name="Zheng T."/>
        </authorList>
    </citation>
    <scope>NUCLEOTIDE SEQUENCE [LARGE SCALE GENOMIC DNA]</scope>
    <source>
        <strain evidence="2 3">KD52</strain>
    </source>
</reference>
<feature type="region of interest" description="Disordered" evidence="1">
    <location>
        <begin position="107"/>
        <end position="128"/>
    </location>
</feature>
<keyword evidence="3" id="KW-1185">Reference proteome</keyword>